<comment type="cofactor">
    <cofactor evidence="16">
        <name>Zn(2+)</name>
        <dbReference type="ChEBI" id="CHEBI:29105"/>
    </cofactor>
    <text evidence="16">Binds 1 zinc ion per subunit.</text>
</comment>
<dbReference type="GO" id="GO:0008270">
    <property type="term" value="F:zinc ion binding"/>
    <property type="evidence" value="ECO:0007669"/>
    <property type="project" value="InterPro"/>
</dbReference>
<evidence type="ECO:0000256" key="10">
    <source>
        <dbReference type="ARBA" id="ARBA00023163"/>
    </source>
</evidence>
<keyword evidence="10" id="KW-0804">Transcription</keyword>
<dbReference type="GO" id="GO:0032259">
    <property type="term" value="P:methylation"/>
    <property type="evidence" value="ECO:0007669"/>
    <property type="project" value="UniProtKB-KW"/>
</dbReference>
<evidence type="ECO:0000256" key="2">
    <source>
        <dbReference type="ARBA" id="ARBA00022603"/>
    </source>
</evidence>
<dbReference type="EMBL" id="QBML01000033">
    <property type="protein sequence ID" value="PZO37178.1"/>
    <property type="molecule type" value="Genomic_DNA"/>
</dbReference>
<dbReference type="PIRSF" id="PIRSF000409">
    <property type="entry name" value="Ada"/>
    <property type="match status" value="1"/>
</dbReference>
<keyword evidence="8 18" id="KW-0238">DNA-binding</keyword>
<dbReference type="SUPFAM" id="SSF53155">
    <property type="entry name" value="Methylated DNA-protein cysteine methyltransferase domain"/>
    <property type="match status" value="1"/>
</dbReference>
<organism evidence="18 19">
    <name type="scientific">Pseudanabaena frigida</name>
    <dbReference type="NCBI Taxonomy" id="945775"/>
    <lineage>
        <taxon>Bacteria</taxon>
        <taxon>Bacillati</taxon>
        <taxon>Cyanobacteriota</taxon>
        <taxon>Cyanophyceae</taxon>
        <taxon>Pseudanabaenales</taxon>
        <taxon>Pseudanabaenaceae</taxon>
        <taxon>Pseudanabaena</taxon>
    </lineage>
</organism>
<dbReference type="SMART" id="SM00342">
    <property type="entry name" value="HTH_ARAC"/>
    <property type="match status" value="1"/>
</dbReference>
<dbReference type="InterPro" id="IPR036217">
    <property type="entry name" value="MethylDNA_cys_MeTrfase_DNAb"/>
</dbReference>
<evidence type="ECO:0000256" key="9">
    <source>
        <dbReference type="ARBA" id="ARBA00023159"/>
    </source>
</evidence>
<dbReference type="NCBIfam" id="TIGR00589">
    <property type="entry name" value="ogt"/>
    <property type="match status" value="1"/>
</dbReference>
<keyword evidence="3 18" id="KW-0808">Transferase</keyword>
<keyword evidence="9" id="KW-0010">Activator</keyword>
<comment type="caution">
    <text evidence="18">The sequence shown here is derived from an EMBL/GenBank/DDBJ whole genome shotgun (WGS) entry which is preliminary data.</text>
</comment>
<evidence type="ECO:0000256" key="4">
    <source>
        <dbReference type="ARBA" id="ARBA00022723"/>
    </source>
</evidence>
<dbReference type="Gene3D" id="1.10.10.60">
    <property type="entry name" value="Homeodomain-like"/>
    <property type="match status" value="1"/>
</dbReference>
<evidence type="ECO:0000256" key="15">
    <source>
        <dbReference type="PIRSR" id="PIRSR000409-1"/>
    </source>
</evidence>
<feature type="active site" description="Nucleophile; methyl group acceptor from either O6-methylguanine or O4-methylthymine" evidence="15">
    <location>
        <position position="320"/>
    </location>
</feature>
<dbReference type="GO" id="GO:0003700">
    <property type="term" value="F:DNA-binding transcription factor activity"/>
    <property type="evidence" value="ECO:0007669"/>
    <property type="project" value="InterPro"/>
</dbReference>
<evidence type="ECO:0000256" key="1">
    <source>
        <dbReference type="ARBA" id="ARBA00001286"/>
    </source>
</evidence>
<dbReference type="InterPro" id="IPR018060">
    <property type="entry name" value="HTH_AraC"/>
</dbReference>
<keyword evidence="4 16" id="KW-0479">Metal-binding</keyword>
<dbReference type="SUPFAM" id="SSF46767">
    <property type="entry name" value="Methylated DNA-protein cysteine methyltransferase, C-terminal domain"/>
    <property type="match status" value="1"/>
</dbReference>
<evidence type="ECO:0000256" key="11">
    <source>
        <dbReference type="ARBA" id="ARBA00023204"/>
    </source>
</evidence>
<comment type="catalytic activity">
    <reaction evidence="1">
        <text>a 4-O-methyl-thymidine in DNA + L-cysteinyl-[protein] = a thymidine in DNA + S-methyl-L-cysteinyl-[protein]</text>
        <dbReference type="Rhea" id="RHEA:53428"/>
        <dbReference type="Rhea" id="RHEA-COMP:10131"/>
        <dbReference type="Rhea" id="RHEA-COMP:10132"/>
        <dbReference type="Rhea" id="RHEA-COMP:13555"/>
        <dbReference type="Rhea" id="RHEA-COMP:13556"/>
        <dbReference type="ChEBI" id="CHEBI:29950"/>
        <dbReference type="ChEBI" id="CHEBI:82612"/>
        <dbReference type="ChEBI" id="CHEBI:137386"/>
        <dbReference type="ChEBI" id="CHEBI:137387"/>
        <dbReference type="EC" id="2.1.1.63"/>
    </reaction>
</comment>
<keyword evidence="6 16" id="KW-0862">Zinc</keyword>
<dbReference type="InterPro" id="IPR018062">
    <property type="entry name" value="HTH_AraC-typ_CS"/>
</dbReference>
<evidence type="ECO:0000313" key="19">
    <source>
        <dbReference type="Proteomes" id="UP000249467"/>
    </source>
</evidence>
<feature type="binding site" evidence="16">
    <location>
        <position position="36"/>
    </location>
    <ligand>
        <name>Zn(2+)</name>
        <dbReference type="ChEBI" id="CHEBI:29105"/>
    </ligand>
</feature>
<dbReference type="FunFam" id="3.40.10.10:FF:000001">
    <property type="entry name" value="DNA-3-methyladenine glycosylase 2"/>
    <property type="match status" value="1"/>
</dbReference>
<dbReference type="GO" id="GO:0043565">
    <property type="term" value="F:sequence-specific DNA binding"/>
    <property type="evidence" value="ECO:0007669"/>
    <property type="project" value="InterPro"/>
</dbReference>
<dbReference type="PANTHER" id="PTHR10815">
    <property type="entry name" value="METHYLATED-DNA--PROTEIN-CYSTEINE METHYLTRANSFERASE"/>
    <property type="match status" value="1"/>
</dbReference>
<evidence type="ECO:0000256" key="3">
    <source>
        <dbReference type="ARBA" id="ARBA00022679"/>
    </source>
</evidence>
<evidence type="ECO:0000259" key="17">
    <source>
        <dbReference type="PROSITE" id="PS01124"/>
    </source>
</evidence>
<dbReference type="Pfam" id="PF01035">
    <property type="entry name" value="DNA_binding_1"/>
    <property type="match status" value="1"/>
</dbReference>
<dbReference type="InterPro" id="IPR035451">
    <property type="entry name" value="Ada-like_dom_sf"/>
</dbReference>
<dbReference type="InterPro" id="IPR004026">
    <property type="entry name" value="Ada_DNA_repair_Zn-bd"/>
</dbReference>
<dbReference type="PROSITE" id="PS00041">
    <property type="entry name" value="HTH_ARAC_FAMILY_1"/>
    <property type="match status" value="1"/>
</dbReference>
<feature type="domain" description="HTH araC/xylS-type" evidence="17">
    <location>
        <begin position="82"/>
        <end position="182"/>
    </location>
</feature>
<dbReference type="Pfam" id="PF02805">
    <property type="entry name" value="Ada_Zn_binding"/>
    <property type="match status" value="1"/>
</dbReference>
<dbReference type="Gene3D" id="3.30.160.70">
    <property type="entry name" value="Methylated DNA-protein cysteine methyltransferase domain"/>
    <property type="match status" value="1"/>
</dbReference>
<dbReference type="SUPFAM" id="SSF57884">
    <property type="entry name" value="Ada DNA repair protein, N-terminal domain (N-Ada 10)"/>
    <property type="match status" value="1"/>
</dbReference>
<dbReference type="SUPFAM" id="SSF46689">
    <property type="entry name" value="Homeodomain-like"/>
    <property type="match status" value="1"/>
</dbReference>
<name>A0A2W4Y153_9CYAN</name>
<feature type="binding site" evidence="16">
    <location>
        <position position="70"/>
    </location>
    <ligand>
        <name>Zn(2+)</name>
        <dbReference type="ChEBI" id="CHEBI:29105"/>
    </ligand>
</feature>
<dbReference type="FunFam" id="1.10.10.10:FF:000410">
    <property type="entry name" value="ADA regulatory protein, putative"/>
    <property type="match status" value="1"/>
</dbReference>
<evidence type="ECO:0000256" key="16">
    <source>
        <dbReference type="PIRSR" id="PIRSR000409-3"/>
    </source>
</evidence>
<dbReference type="InterPro" id="IPR001497">
    <property type="entry name" value="MethylDNA_cys_MeTrfase_AS"/>
</dbReference>
<evidence type="ECO:0000256" key="13">
    <source>
        <dbReference type="ARBA" id="ARBA00060908"/>
    </source>
</evidence>
<feature type="binding site" evidence="16">
    <location>
        <position position="67"/>
    </location>
    <ligand>
        <name>Zn(2+)</name>
        <dbReference type="ChEBI" id="CHEBI:29105"/>
    </ligand>
</feature>
<dbReference type="InterPro" id="IPR014048">
    <property type="entry name" value="MethylDNA_cys_MeTrfase_DNA-bd"/>
</dbReference>
<keyword evidence="5" id="KW-0227">DNA damage</keyword>
<evidence type="ECO:0000313" key="18">
    <source>
        <dbReference type="EMBL" id="PZO37178.1"/>
    </source>
</evidence>
<dbReference type="Proteomes" id="UP000249467">
    <property type="component" value="Unassembled WGS sequence"/>
</dbReference>
<dbReference type="CDD" id="cd06445">
    <property type="entry name" value="ATase"/>
    <property type="match status" value="1"/>
</dbReference>
<protein>
    <recommendedName>
        <fullName evidence="14">Regulatory protein of adaptive response</fullName>
    </recommendedName>
</protein>
<keyword evidence="11" id="KW-0234">DNA repair</keyword>
<dbReference type="PROSITE" id="PS01124">
    <property type="entry name" value="HTH_ARAC_FAMILY_2"/>
    <property type="match status" value="1"/>
</dbReference>
<dbReference type="Pfam" id="PF12833">
    <property type="entry name" value="HTH_18"/>
    <property type="match status" value="1"/>
</dbReference>
<gene>
    <name evidence="18" type="ORF">DCF19_19440</name>
</gene>
<feature type="binding site" evidence="16">
    <location>
        <position position="40"/>
    </location>
    <ligand>
        <name>Zn(2+)</name>
        <dbReference type="ChEBI" id="CHEBI:29105"/>
    </ligand>
</feature>
<keyword evidence="7" id="KW-0805">Transcription regulation</keyword>
<evidence type="ECO:0000256" key="6">
    <source>
        <dbReference type="ARBA" id="ARBA00022833"/>
    </source>
</evidence>
<dbReference type="InterPro" id="IPR036388">
    <property type="entry name" value="WH-like_DNA-bd_sf"/>
</dbReference>
<dbReference type="PROSITE" id="PS00374">
    <property type="entry name" value="MGMT"/>
    <property type="match status" value="1"/>
</dbReference>
<dbReference type="GO" id="GO:0006307">
    <property type="term" value="P:DNA alkylation repair"/>
    <property type="evidence" value="ECO:0007669"/>
    <property type="project" value="UniProtKB-ARBA"/>
</dbReference>
<dbReference type="Gene3D" id="3.40.10.10">
    <property type="entry name" value="DNA Methylphosphotriester Repair Domain"/>
    <property type="match status" value="1"/>
</dbReference>
<dbReference type="AlphaFoldDB" id="A0A2W4Y153"/>
<evidence type="ECO:0000256" key="12">
    <source>
        <dbReference type="ARBA" id="ARBA00049348"/>
    </source>
</evidence>
<dbReference type="InterPro" id="IPR016221">
    <property type="entry name" value="Bifunct_regulatory_prot_Ada"/>
</dbReference>
<evidence type="ECO:0000256" key="8">
    <source>
        <dbReference type="ARBA" id="ARBA00023125"/>
    </source>
</evidence>
<reference evidence="18 19" key="1">
    <citation type="submission" date="2018-04" db="EMBL/GenBank/DDBJ databases">
        <authorList>
            <person name="Go L.Y."/>
            <person name="Mitchell J.A."/>
        </authorList>
    </citation>
    <scope>NUCLEOTIDE SEQUENCE [LARGE SCALE GENOMIC DNA]</scope>
    <source>
        <strain evidence="18">ULC066bin1</strain>
    </source>
</reference>
<feature type="active site" description="Nucleophile; methyl group acceptor from methylphosphotriester" evidence="15">
    <location>
        <position position="36"/>
    </location>
</feature>
<comment type="similarity">
    <text evidence="13">In the C-terminal section; belongs to the MGMT family.</text>
</comment>
<dbReference type="InterPro" id="IPR009057">
    <property type="entry name" value="Homeodomain-like_sf"/>
</dbReference>
<dbReference type="PANTHER" id="PTHR10815:SF14">
    <property type="entry name" value="BIFUNCTIONAL TRANSCRIPTIONAL ACTIVATOR_DNA REPAIR ENZYME ADA"/>
    <property type="match status" value="1"/>
</dbReference>
<dbReference type="InterPro" id="IPR036631">
    <property type="entry name" value="MGMT_N_sf"/>
</dbReference>
<dbReference type="GO" id="GO:0003908">
    <property type="term" value="F:methylated-DNA-[protein]-cysteine S-methyltransferase activity"/>
    <property type="evidence" value="ECO:0007669"/>
    <property type="project" value="UniProtKB-EC"/>
</dbReference>
<proteinExistence type="inferred from homology"/>
<comment type="catalytic activity">
    <reaction evidence="12">
        <text>a 6-O-methyl-2'-deoxyguanosine in DNA + L-cysteinyl-[protein] = S-methyl-L-cysteinyl-[protein] + a 2'-deoxyguanosine in DNA</text>
        <dbReference type="Rhea" id="RHEA:24000"/>
        <dbReference type="Rhea" id="RHEA-COMP:10131"/>
        <dbReference type="Rhea" id="RHEA-COMP:10132"/>
        <dbReference type="Rhea" id="RHEA-COMP:11367"/>
        <dbReference type="Rhea" id="RHEA-COMP:11368"/>
        <dbReference type="ChEBI" id="CHEBI:29950"/>
        <dbReference type="ChEBI" id="CHEBI:82612"/>
        <dbReference type="ChEBI" id="CHEBI:85445"/>
        <dbReference type="ChEBI" id="CHEBI:85448"/>
        <dbReference type="EC" id="2.1.1.63"/>
    </reaction>
</comment>
<evidence type="ECO:0000256" key="5">
    <source>
        <dbReference type="ARBA" id="ARBA00022763"/>
    </source>
</evidence>
<dbReference type="NCBIfam" id="NF011964">
    <property type="entry name" value="PRK15435.1"/>
    <property type="match status" value="1"/>
</dbReference>
<evidence type="ECO:0000256" key="14">
    <source>
        <dbReference type="ARBA" id="ARBA00078299"/>
    </source>
</evidence>
<sequence>MTQFTTIDRRWEAVVANNPQADGAFFYAVKTTGIYCRPTCKSRMPKPCNVKFFATITEAETAGFRPCKRCQPNSESPQAEREQLIANICKTIETSEEQLSLNELAQMAGLSPYHFQRVFKQIVGVTPKDYAKGERAKRLRDRLQQDSSITTTLYAAGYESSSGFYAEANNILGMKPNEYKRGAMNQQIRFAVEMTNLGWVMVAGTEIGICAIALGDNPDELASEIHRRFPQAEFCDTDLTFQQWVADVVSMIEMPKRSLNLPLDIQGTAFQQQVWQLLRTIPVGSTLSYQQVATQIGKPKAVRAVASACAANKLAIAIPCHRVIGSNGSLSGYRWGVERKQALLELEKLENL</sequence>
<dbReference type="Gene3D" id="1.10.10.10">
    <property type="entry name" value="Winged helix-like DNA-binding domain superfamily/Winged helix DNA-binding domain"/>
    <property type="match status" value="1"/>
</dbReference>
<reference evidence="18 19" key="2">
    <citation type="submission" date="2018-06" db="EMBL/GenBank/DDBJ databases">
        <title>Metagenomic assembly of (sub)arctic Cyanobacteria and their associated microbiome from non-axenic cultures.</title>
        <authorList>
            <person name="Baurain D."/>
        </authorList>
    </citation>
    <scope>NUCLEOTIDE SEQUENCE [LARGE SCALE GENOMIC DNA]</scope>
    <source>
        <strain evidence="18">ULC066bin1</strain>
    </source>
</reference>
<keyword evidence="2 18" id="KW-0489">Methyltransferase</keyword>
<accession>A0A2W4Y153</accession>
<evidence type="ECO:0000256" key="7">
    <source>
        <dbReference type="ARBA" id="ARBA00023015"/>
    </source>
</evidence>